<gene>
    <name evidence="2" type="ORF">VHA_001232</name>
</gene>
<dbReference type="EMBL" id="ADAQ01000011">
    <property type="protein sequence ID" value="EEY72134.1"/>
    <property type="molecule type" value="Genomic_DNA"/>
</dbReference>
<reference evidence="2 3" key="1">
    <citation type="submission" date="2009-10" db="EMBL/GenBank/DDBJ databases">
        <authorList>
            <consortium name="Los Alamos National Laboratory (LANL)"/>
            <consortium name="National Microbial Pathogen Data Resource (NMPDR)"/>
            <person name="Saunders E.H."/>
            <person name="Munk A.C."/>
            <person name="Tapia R."/>
            <person name="Green L."/>
            <person name="Rogers Y."/>
            <person name="Detter J.C."/>
            <person name="Bruce D."/>
            <person name="Brettin T.S."/>
            <person name="Colwell R.R."/>
            <person name="Huq A."/>
            <person name="Grim C.J."/>
            <person name="Hasan N.A."/>
            <person name="Bartels D."/>
            <person name="Vonstein V."/>
        </authorList>
    </citation>
    <scope>NUCLEOTIDE SEQUENCE [LARGE SCALE GENOMIC DNA]</scope>
    <source>
        <strain evidence="2 3">CIP 101886</strain>
    </source>
</reference>
<dbReference type="AlphaFoldDB" id="D0I665"/>
<keyword evidence="3" id="KW-1185">Reference proteome</keyword>
<proteinExistence type="predicted"/>
<evidence type="ECO:0000256" key="1">
    <source>
        <dbReference type="SAM" id="MobiDB-lite"/>
    </source>
</evidence>
<feature type="compositionally biased region" description="Polar residues" evidence="1">
    <location>
        <begin position="1"/>
        <end position="10"/>
    </location>
</feature>
<evidence type="ECO:0000313" key="2">
    <source>
        <dbReference type="EMBL" id="EEY72134.1"/>
    </source>
</evidence>
<accession>D0I665</accession>
<name>D0I665_GRIHO</name>
<sequence>MKTKQSNSVFYSARRLNGPQKHPESLDNIKNTAIIIGLQSKIKNSVLL</sequence>
<evidence type="ECO:0000313" key="3">
    <source>
        <dbReference type="Proteomes" id="UP000003604"/>
    </source>
</evidence>
<dbReference type="Proteomes" id="UP000003604">
    <property type="component" value="Unassembled WGS sequence"/>
</dbReference>
<organism evidence="2 3">
    <name type="scientific">Grimontia hollisae CIP 101886</name>
    <dbReference type="NCBI Taxonomy" id="675812"/>
    <lineage>
        <taxon>Bacteria</taxon>
        <taxon>Pseudomonadati</taxon>
        <taxon>Pseudomonadota</taxon>
        <taxon>Gammaproteobacteria</taxon>
        <taxon>Vibrionales</taxon>
        <taxon>Vibrionaceae</taxon>
        <taxon>Grimontia</taxon>
    </lineage>
</organism>
<comment type="caution">
    <text evidence="2">The sequence shown here is derived from an EMBL/GenBank/DDBJ whole genome shotgun (WGS) entry which is preliminary data.</text>
</comment>
<feature type="region of interest" description="Disordered" evidence="1">
    <location>
        <begin position="1"/>
        <end position="24"/>
    </location>
</feature>
<protein>
    <submittedName>
        <fullName evidence="2">Uncharacterized protein</fullName>
    </submittedName>
</protein>